<keyword evidence="1" id="KW-0812">Transmembrane</keyword>
<accession>A0ABU2FH85</accession>
<organism evidence="2 3">
    <name type="scientific">Haloarcula saliterrae</name>
    <dbReference type="NCBI Taxonomy" id="2950534"/>
    <lineage>
        <taxon>Archaea</taxon>
        <taxon>Methanobacteriati</taxon>
        <taxon>Methanobacteriota</taxon>
        <taxon>Stenosarchaea group</taxon>
        <taxon>Halobacteria</taxon>
        <taxon>Halobacteriales</taxon>
        <taxon>Haloarculaceae</taxon>
        <taxon>Haloarcula</taxon>
    </lineage>
</organism>
<feature type="transmembrane region" description="Helical" evidence="1">
    <location>
        <begin position="59"/>
        <end position="75"/>
    </location>
</feature>
<dbReference type="RefSeq" id="WP_310921519.1">
    <property type="nucleotide sequence ID" value="NZ_JAMQON010000007.1"/>
</dbReference>
<keyword evidence="3" id="KW-1185">Reference proteome</keyword>
<keyword evidence="1" id="KW-1133">Transmembrane helix</keyword>
<comment type="caution">
    <text evidence="2">The sequence shown here is derived from an EMBL/GenBank/DDBJ whole genome shotgun (WGS) entry which is preliminary data.</text>
</comment>
<feature type="transmembrane region" description="Helical" evidence="1">
    <location>
        <begin position="6"/>
        <end position="24"/>
    </location>
</feature>
<evidence type="ECO:0000313" key="2">
    <source>
        <dbReference type="EMBL" id="MDS0261613.1"/>
    </source>
</evidence>
<sequence>MAGAGAAILFGVFFVVLGGIGVYYPDRFGMGWASPATIESDPEAAAAQARRSIQLRGQLLVALGLVLLLLGVVGLF</sequence>
<gene>
    <name evidence="2" type="ORF">NDI56_19610</name>
</gene>
<protein>
    <submittedName>
        <fullName evidence="2">Uncharacterized protein</fullName>
    </submittedName>
</protein>
<keyword evidence="1" id="KW-0472">Membrane</keyword>
<name>A0ABU2FH85_9EURY</name>
<reference evidence="2 3" key="1">
    <citation type="submission" date="2022-06" db="EMBL/GenBank/DDBJ databases">
        <title>Haloarcula sp. a new haloarchaeum isolate from saline soil.</title>
        <authorList>
            <person name="Strakova D."/>
            <person name="Galisteo C."/>
            <person name="Sanchez-Porro C."/>
            <person name="Ventosa A."/>
        </authorList>
    </citation>
    <scope>NUCLEOTIDE SEQUENCE [LARGE SCALE GENOMIC DNA]</scope>
    <source>
        <strain evidence="2 3">S1CR25-12</strain>
    </source>
</reference>
<evidence type="ECO:0000256" key="1">
    <source>
        <dbReference type="SAM" id="Phobius"/>
    </source>
</evidence>
<proteinExistence type="predicted"/>
<dbReference type="EMBL" id="JAMQON010000007">
    <property type="protein sequence ID" value="MDS0261613.1"/>
    <property type="molecule type" value="Genomic_DNA"/>
</dbReference>
<evidence type="ECO:0000313" key="3">
    <source>
        <dbReference type="Proteomes" id="UP001259659"/>
    </source>
</evidence>
<dbReference type="Proteomes" id="UP001259659">
    <property type="component" value="Unassembled WGS sequence"/>
</dbReference>